<dbReference type="EMBL" id="PTIX01000007">
    <property type="protein sequence ID" value="PPK67612.1"/>
    <property type="molecule type" value="Genomic_DNA"/>
</dbReference>
<accession>A0A2S6GQV1</accession>
<name>A0A2S6GQV1_9PSEU</name>
<reference evidence="1 2" key="1">
    <citation type="submission" date="2018-02" db="EMBL/GenBank/DDBJ databases">
        <title>Genomic Encyclopedia of Archaeal and Bacterial Type Strains, Phase II (KMG-II): from individual species to whole genera.</title>
        <authorList>
            <person name="Goeker M."/>
        </authorList>
    </citation>
    <scope>NUCLEOTIDE SEQUENCE [LARGE SCALE GENOMIC DNA]</scope>
    <source>
        <strain evidence="1 2">YU 961-1</strain>
    </source>
</reference>
<dbReference type="Proteomes" id="UP000239203">
    <property type="component" value="Unassembled WGS sequence"/>
</dbReference>
<sequence>MPTDPVVLEANGGPHGEARPLSVDAFRRAGLRHLVHLANHVRVLSLDDRAHVGSRDRVSSNAALLCSLLDELDERLDELRMGTLIRTVLTGAAGSVLHYKVLPAKDIVAALPDARVHKADQAMAELTTALRRDLGLDDQNPGGFVASADPVASDHPVAVHSFQTTALSPRSTAIRDLASAVIDPSALQWVAYYAGEAVIFTVDCLDDPALADFHTSVTVESRRDRLRALTREVPTIATRCNRIVGRLLEPVPLDRVTFDPEHGALYYRRLTPGSFLLGMTLRQERVAEAETAMERLTAEVAALG</sequence>
<proteinExistence type="predicted"/>
<dbReference type="OrthoDB" id="3354731at2"/>
<organism evidence="1 2">
    <name type="scientific">Actinokineospora auranticolor</name>
    <dbReference type="NCBI Taxonomy" id="155976"/>
    <lineage>
        <taxon>Bacteria</taxon>
        <taxon>Bacillati</taxon>
        <taxon>Actinomycetota</taxon>
        <taxon>Actinomycetes</taxon>
        <taxon>Pseudonocardiales</taxon>
        <taxon>Pseudonocardiaceae</taxon>
        <taxon>Actinokineospora</taxon>
    </lineage>
</organism>
<gene>
    <name evidence="1" type="ORF">CLV40_107278</name>
</gene>
<keyword evidence="2" id="KW-1185">Reference proteome</keyword>
<protein>
    <submittedName>
        <fullName evidence="1">Uncharacterized protein</fullName>
    </submittedName>
</protein>
<dbReference type="AlphaFoldDB" id="A0A2S6GQV1"/>
<evidence type="ECO:0000313" key="2">
    <source>
        <dbReference type="Proteomes" id="UP000239203"/>
    </source>
</evidence>
<evidence type="ECO:0000313" key="1">
    <source>
        <dbReference type="EMBL" id="PPK67612.1"/>
    </source>
</evidence>
<dbReference type="RefSeq" id="WP_104479696.1">
    <property type="nucleotide sequence ID" value="NZ_CP154825.1"/>
</dbReference>
<comment type="caution">
    <text evidence="1">The sequence shown here is derived from an EMBL/GenBank/DDBJ whole genome shotgun (WGS) entry which is preliminary data.</text>
</comment>